<dbReference type="OMA" id="TRSFCCR"/>
<name>H2TPI3_TAKRU</name>
<dbReference type="GO" id="GO:0008270">
    <property type="term" value="F:zinc ion binding"/>
    <property type="evidence" value="ECO:0007669"/>
    <property type="project" value="UniProtKB-KW"/>
</dbReference>
<dbReference type="HOGENOM" id="CLU_1242627_0_0_1"/>
<evidence type="ECO:0000256" key="4">
    <source>
        <dbReference type="PROSITE-ProRule" id="PRU00175"/>
    </source>
</evidence>
<evidence type="ECO:0000256" key="5">
    <source>
        <dbReference type="SAM" id="Phobius"/>
    </source>
</evidence>
<accession>H2TPI3</accession>
<feature type="domain" description="RING-type" evidence="6">
    <location>
        <begin position="51"/>
        <end position="99"/>
    </location>
</feature>
<dbReference type="PROSITE" id="PS50089">
    <property type="entry name" value="ZF_RING_2"/>
    <property type="match status" value="1"/>
</dbReference>
<dbReference type="InterPro" id="IPR013083">
    <property type="entry name" value="Znf_RING/FYVE/PHD"/>
</dbReference>
<keyword evidence="5" id="KW-0812">Transmembrane</keyword>
<keyword evidence="3" id="KW-0862">Zinc</keyword>
<evidence type="ECO:0000313" key="7">
    <source>
        <dbReference type="Ensembl" id="ENSTRUP00000026589.3"/>
    </source>
</evidence>
<keyword evidence="5" id="KW-1133">Transmembrane helix</keyword>
<protein>
    <submittedName>
        <fullName evidence="7">Ring finger protein 222</fullName>
    </submittedName>
</protein>
<sequence length="239" mass="27422">RVTRHCCYGDWDHRVTEGNHPLKKRKKQTCELNTYEIYPSNQDSQEDARECPVCYECLSGTERTLCCGHVFCHDCLVKTLVCINSNGIIRDTIVCPICRHLTFIKKQKDTLVSFVGDKNEAQTLEVPLPPQLRGAQRASPDWQPPPGVRWLFQCSRALCERLRRQRLVNPNHNASIFIISAEGRPMADDDALRIVMTAVQPQRRRRRKICTTARCLFFLLTLFTIMALVAATLPWILLA</sequence>
<dbReference type="PANTHER" id="PTHR47095:SF1">
    <property type="entry name" value="RING FINGER PROTEIN 222"/>
    <property type="match status" value="1"/>
</dbReference>
<dbReference type="PANTHER" id="PTHR47095">
    <property type="entry name" value="RING FINGER PROTEIN 222"/>
    <property type="match status" value="1"/>
</dbReference>
<dbReference type="Ensembl" id="ENSTRUT00000026696.3">
    <property type="protein sequence ID" value="ENSTRUP00000026589.3"/>
    <property type="gene ID" value="ENSTRUG00000010530.3"/>
</dbReference>
<evidence type="ECO:0000256" key="2">
    <source>
        <dbReference type="ARBA" id="ARBA00022771"/>
    </source>
</evidence>
<reference evidence="7" key="2">
    <citation type="submission" date="2025-08" db="UniProtKB">
        <authorList>
            <consortium name="Ensembl"/>
        </authorList>
    </citation>
    <scope>IDENTIFICATION</scope>
</reference>
<dbReference type="GeneTree" id="ENSGT00390000002856"/>
<keyword evidence="1" id="KW-0479">Metal-binding</keyword>
<reference evidence="7 8" key="1">
    <citation type="journal article" date="2011" name="Genome Biol. Evol.">
        <title>Integration of the genetic map and genome assembly of fugu facilitates insights into distinct features of genome evolution in teleosts and mammals.</title>
        <authorList>
            <person name="Kai W."/>
            <person name="Kikuchi K."/>
            <person name="Tohari S."/>
            <person name="Chew A.K."/>
            <person name="Tay A."/>
            <person name="Fujiwara A."/>
            <person name="Hosoya S."/>
            <person name="Suetake H."/>
            <person name="Naruse K."/>
            <person name="Brenner S."/>
            <person name="Suzuki Y."/>
            <person name="Venkatesh B."/>
        </authorList>
    </citation>
    <scope>NUCLEOTIDE SEQUENCE [LARGE SCALE GENOMIC DNA]</scope>
</reference>
<dbReference type="InterPro" id="IPR042973">
    <property type="entry name" value="RNF222"/>
</dbReference>
<evidence type="ECO:0000256" key="3">
    <source>
        <dbReference type="ARBA" id="ARBA00022833"/>
    </source>
</evidence>
<keyword evidence="5" id="KW-0472">Membrane</keyword>
<dbReference type="eggNOG" id="ENOG502S4BM">
    <property type="taxonomic scope" value="Eukaryota"/>
</dbReference>
<dbReference type="Gene3D" id="3.30.40.10">
    <property type="entry name" value="Zinc/RING finger domain, C3HC4 (zinc finger)"/>
    <property type="match status" value="1"/>
</dbReference>
<proteinExistence type="predicted"/>
<dbReference type="Proteomes" id="UP000005226">
    <property type="component" value="Chromosome 5"/>
</dbReference>
<evidence type="ECO:0000259" key="6">
    <source>
        <dbReference type="PROSITE" id="PS50089"/>
    </source>
</evidence>
<keyword evidence="2 4" id="KW-0863">Zinc-finger</keyword>
<dbReference type="InParanoid" id="H2TPI3"/>
<dbReference type="PROSITE" id="PS00518">
    <property type="entry name" value="ZF_RING_1"/>
    <property type="match status" value="1"/>
</dbReference>
<dbReference type="InterPro" id="IPR017907">
    <property type="entry name" value="Znf_RING_CS"/>
</dbReference>
<dbReference type="SUPFAM" id="SSF57850">
    <property type="entry name" value="RING/U-box"/>
    <property type="match status" value="1"/>
</dbReference>
<reference evidence="7" key="3">
    <citation type="submission" date="2025-09" db="UniProtKB">
        <authorList>
            <consortium name="Ensembl"/>
        </authorList>
    </citation>
    <scope>IDENTIFICATION</scope>
</reference>
<dbReference type="CDD" id="cd16564">
    <property type="entry name" value="RING-HC_RNF222"/>
    <property type="match status" value="1"/>
</dbReference>
<dbReference type="AlphaFoldDB" id="H2TPI3"/>
<feature type="transmembrane region" description="Helical" evidence="5">
    <location>
        <begin position="213"/>
        <end position="237"/>
    </location>
</feature>
<evidence type="ECO:0000256" key="1">
    <source>
        <dbReference type="ARBA" id="ARBA00022723"/>
    </source>
</evidence>
<evidence type="ECO:0000313" key="8">
    <source>
        <dbReference type="Proteomes" id="UP000005226"/>
    </source>
</evidence>
<keyword evidence="8" id="KW-1185">Reference proteome</keyword>
<dbReference type="InterPro" id="IPR001841">
    <property type="entry name" value="Znf_RING"/>
</dbReference>
<organism evidence="7 8">
    <name type="scientific">Takifugu rubripes</name>
    <name type="common">Japanese pufferfish</name>
    <name type="synonym">Fugu rubripes</name>
    <dbReference type="NCBI Taxonomy" id="31033"/>
    <lineage>
        <taxon>Eukaryota</taxon>
        <taxon>Metazoa</taxon>
        <taxon>Chordata</taxon>
        <taxon>Craniata</taxon>
        <taxon>Vertebrata</taxon>
        <taxon>Euteleostomi</taxon>
        <taxon>Actinopterygii</taxon>
        <taxon>Neopterygii</taxon>
        <taxon>Teleostei</taxon>
        <taxon>Neoteleostei</taxon>
        <taxon>Acanthomorphata</taxon>
        <taxon>Eupercaria</taxon>
        <taxon>Tetraodontiformes</taxon>
        <taxon>Tetradontoidea</taxon>
        <taxon>Tetraodontidae</taxon>
        <taxon>Takifugu</taxon>
    </lineage>
</organism>